<evidence type="ECO:0000313" key="3">
    <source>
        <dbReference type="Proteomes" id="UP000431264"/>
    </source>
</evidence>
<reference evidence="3" key="1">
    <citation type="submission" date="2019-05" db="EMBL/GenBank/DDBJ databases">
        <title>Flavobacterium profundi sp. nov., isolated from a deep-sea seamount.</title>
        <authorList>
            <person name="Zhang D.-C."/>
        </authorList>
    </citation>
    <scope>NUCLEOTIDE SEQUENCE [LARGE SCALE GENOMIC DNA]</scope>
    <source>
        <strain evidence="3">TP390</strain>
    </source>
</reference>
<gene>
    <name evidence="2" type="ORF">GOQ30_12200</name>
</gene>
<feature type="transmembrane region" description="Helical" evidence="1">
    <location>
        <begin position="148"/>
        <end position="167"/>
    </location>
</feature>
<dbReference type="Proteomes" id="UP000431264">
    <property type="component" value="Unassembled WGS sequence"/>
</dbReference>
<evidence type="ECO:0000256" key="1">
    <source>
        <dbReference type="SAM" id="Phobius"/>
    </source>
</evidence>
<dbReference type="Pfam" id="PF07099">
    <property type="entry name" value="DUF1361"/>
    <property type="match status" value="1"/>
</dbReference>
<accession>A0A6I4IJM3</accession>
<dbReference type="OrthoDB" id="4540541at2"/>
<dbReference type="EMBL" id="WQLW01000009">
    <property type="protein sequence ID" value="MVO09923.1"/>
    <property type="molecule type" value="Genomic_DNA"/>
</dbReference>
<keyword evidence="3" id="KW-1185">Reference proteome</keyword>
<feature type="transmembrane region" description="Helical" evidence="1">
    <location>
        <begin position="73"/>
        <end position="93"/>
    </location>
</feature>
<dbReference type="RefSeq" id="WP_140998294.1">
    <property type="nucleotide sequence ID" value="NZ_VDCZ01000009.1"/>
</dbReference>
<dbReference type="InterPro" id="IPR009793">
    <property type="entry name" value="DUF1361"/>
</dbReference>
<evidence type="ECO:0000313" key="2">
    <source>
        <dbReference type="EMBL" id="MVO09923.1"/>
    </source>
</evidence>
<organism evidence="2 3">
    <name type="scientific">Flavobacterium profundi</name>
    <dbReference type="NCBI Taxonomy" id="1774945"/>
    <lineage>
        <taxon>Bacteria</taxon>
        <taxon>Pseudomonadati</taxon>
        <taxon>Bacteroidota</taxon>
        <taxon>Flavobacteriia</taxon>
        <taxon>Flavobacteriales</taxon>
        <taxon>Flavobacteriaceae</taxon>
        <taxon>Flavobacterium</taxon>
    </lineage>
</organism>
<feature type="transmembrane region" description="Helical" evidence="1">
    <location>
        <begin position="187"/>
        <end position="207"/>
    </location>
</feature>
<dbReference type="AlphaFoldDB" id="A0A6I4IJM3"/>
<name>A0A6I4IJM3_9FLAO</name>
<comment type="caution">
    <text evidence="2">The sequence shown here is derived from an EMBL/GenBank/DDBJ whole genome shotgun (WGS) entry which is preliminary data.</text>
</comment>
<sequence length="216" mass="25314">MQAIINLYLSNKKTNSVLLILSFYCALLLLFRVKITQSIFYFFLVWNLFLAAIPYLLLQVAKQKIQLFENGKIRLLLFVCWLLFLPNSFYIVTDFVHLPKGNPELFWFDLILLFSFASLGFLFGLLAIQEFKNYYLLFHCSKFIQTSIPIISILCGFGIYLGRFLRFNSWTILTHPFQLVIDAFQSLLSTEAVLFSVLYGSFIYLTYQIKNQFYGN</sequence>
<feature type="transmembrane region" description="Helical" evidence="1">
    <location>
        <begin position="105"/>
        <end position="128"/>
    </location>
</feature>
<proteinExistence type="predicted"/>
<feature type="transmembrane region" description="Helical" evidence="1">
    <location>
        <begin position="39"/>
        <end position="61"/>
    </location>
</feature>
<keyword evidence="1" id="KW-0472">Membrane</keyword>
<feature type="transmembrane region" description="Helical" evidence="1">
    <location>
        <begin position="16"/>
        <end position="33"/>
    </location>
</feature>
<keyword evidence="1" id="KW-0812">Transmembrane</keyword>
<protein>
    <submittedName>
        <fullName evidence="2">DUF1361 domain-containing protein</fullName>
    </submittedName>
</protein>
<keyword evidence="1" id="KW-1133">Transmembrane helix</keyword>